<dbReference type="FunFam" id="3.20.20.140:FF:000005">
    <property type="entry name" value="TatD family hydrolase"/>
    <property type="match status" value="1"/>
</dbReference>
<keyword evidence="3" id="KW-0949">S-adenosyl-L-methionine</keyword>
<gene>
    <name evidence="9" type="ordered locus">Pcar_1695</name>
</gene>
<dbReference type="STRING" id="338963.Pcar_1695"/>
<comment type="similarity">
    <text evidence="2">Belongs to the metallo-dependent hydrolases superfamily. TatD-type hydrolase family.</text>
</comment>
<sequence>MSVTQPPLIDTHAHLDSRQYDQDRQDVIQRALQSGITHMITIGCDLASSRASVELARQHANVYAAVGIHPHDAAELNESALENLKNLADRNPKVVAIGEIGLDYYRDRCPRDIQVEAFRQQIRLARSLGRPIIVHDRDAHQDVLDIMREEKAAEVGGVLHCFSGDLAMAHECMDMGFYLSFPGTITYPKNQALRDVLQAVPTDRLLIETDCPYLAPQALRGKRNEPALLRHTAEEMARIKGLTVEDIARVTNLNVYQLFGIGSVDLATKIAYRIRNSLYLNITNRCSNACVFCAKFRDFAVKGHQLKLDHEPSVEEIKQAIGDPRNYEEIVFCGYGEPLLRLDVIREIGTWLHRQGVPVRINTDGQANLVYGRNILPELGTFVDAISISLNAADAATYQKICQSCFGEDGYQAVKDFIKEAKFHIPSVTASVVAMPGIDVEACRHIVEQELKVNFRVRPYNEVG</sequence>
<dbReference type="PROSITE" id="PS01137">
    <property type="entry name" value="TATD_1"/>
    <property type="match status" value="1"/>
</dbReference>
<keyword evidence="6" id="KW-0408">Iron</keyword>
<dbReference type="NCBIfam" id="TIGR00010">
    <property type="entry name" value="YchF/TatD family DNA exonuclease"/>
    <property type="match status" value="1"/>
</dbReference>
<comment type="cofactor">
    <cofactor evidence="1">
        <name>[4Fe-4S] cluster</name>
        <dbReference type="ChEBI" id="CHEBI:49883"/>
    </cofactor>
</comment>
<dbReference type="CDD" id="cd01335">
    <property type="entry name" value="Radical_SAM"/>
    <property type="match status" value="1"/>
</dbReference>
<feature type="domain" description="Radical SAM core" evidence="8">
    <location>
        <begin position="272"/>
        <end position="464"/>
    </location>
</feature>
<dbReference type="PANTHER" id="PTHR46124">
    <property type="entry name" value="D-AMINOACYL-TRNA DEACYLASE"/>
    <property type="match status" value="1"/>
</dbReference>
<proteinExistence type="inferred from homology"/>
<keyword evidence="5" id="KW-0378">Hydrolase</keyword>
<dbReference type="KEGG" id="pca:Pcar_1695"/>
<evidence type="ECO:0000256" key="2">
    <source>
        <dbReference type="ARBA" id="ARBA00009275"/>
    </source>
</evidence>
<dbReference type="RefSeq" id="WP_011341429.1">
    <property type="nucleotide sequence ID" value="NC_007498.2"/>
</dbReference>
<dbReference type="InterPro" id="IPR007197">
    <property type="entry name" value="rSAM"/>
</dbReference>
<dbReference type="InterPro" id="IPR058240">
    <property type="entry name" value="rSAM_sf"/>
</dbReference>
<name>Q3A3W9_SYNC1</name>
<dbReference type="Pfam" id="PF01026">
    <property type="entry name" value="TatD_DNase"/>
    <property type="match status" value="1"/>
</dbReference>
<keyword evidence="7" id="KW-0411">Iron-sulfur</keyword>
<dbReference type="SUPFAM" id="SSF51556">
    <property type="entry name" value="Metallo-dependent hydrolases"/>
    <property type="match status" value="1"/>
</dbReference>
<dbReference type="PROSITE" id="PS51918">
    <property type="entry name" value="RADICAL_SAM"/>
    <property type="match status" value="1"/>
</dbReference>
<evidence type="ECO:0000313" key="9">
    <source>
        <dbReference type="EMBL" id="ABA88938.1"/>
    </source>
</evidence>
<dbReference type="EMBL" id="CP000142">
    <property type="protein sequence ID" value="ABA88938.1"/>
    <property type="molecule type" value="Genomic_DNA"/>
</dbReference>
<evidence type="ECO:0000259" key="8">
    <source>
        <dbReference type="PROSITE" id="PS51918"/>
    </source>
</evidence>
<dbReference type="SUPFAM" id="SSF102114">
    <property type="entry name" value="Radical SAM enzymes"/>
    <property type="match status" value="1"/>
</dbReference>
<evidence type="ECO:0000256" key="1">
    <source>
        <dbReference type="ARBA" id="ARBA00001966"/>
    </source>
</evidence>
<dbReference type="GO" id="GO:0051536">
    <property type="term" value="F:iron-sulfur cluster binding"/>
    <property type="evidence" value="ECO:0007669"/>
    <property type="project" value="UniProtKB-KW"/>
</dbReference>
<dbReference type="GO" id="GO:0016788">
    <property type="term" value="F:hydrolase activity, acting on ester bonds"/>
    <property type="evidence" value="ECO:0007669"/>
    <property type="project" value="InterPro"/>
</dbReference>
<dbReference type="AlphaFoldDB" id="Q3A3W9"/>
<dbReference type="InterPro" id="IPR001130">
    <property type="entry name" value="TatD-like"/>
</dbReference>
<dbReference type="GO" id="GO:0005829">
    <property type="term" value="C:cytosol"/>
    <property type="evidence" value="ECO:0007669"/>
    <property type="project" value="TreeGrafter"/>
</dbReference>
<keyword evidence="4" id="KW-0479">Metal-binding</keyword>
<dbReference type="Gene3D" id="3.20.20.70">
    <property type="entry name" value="Aldolase class I"/>
    <property type="match status" value="1"/>
</dbReference>
<dbReference type="InterPro" id="IPR032466">
    <property type="entry name" value="Metal_Hydrolase"/>
</dbReference>
<dbReference type="CDD" id="cd01310">
    <property type="entry name" value="TatD_DNAse"/>
    <property type="match status" value="1"/>
</dbReference>
<dbReference type="Proteomes" id="UP000002534">
    <property type="component" value="Chromosome"/>
</dbReference>
<dbReference type="PROSITE" id="PS01091">
    <property type="entry name" value="TATD_3"/>
    <property type="match status" value="1"/>
</dbReference>
<dbReference type="eggNOG" id="COG0084">
    <property type="taxonomic scope" value="Bacteria"/>
</dbReference>
<dbReference type="InterPro" id="IPR018228">
    <property type="entry name" value="DNase_TatD-rel_CS"/>
</dbReference>
<evidence type="ECO:0000256" key="6">
    <source>
        <dbReference type="ARBA" id="ARBA00023004"/>
    </source>
</evidence>
<reference evidence="9 10" key="2">
    <citation type="journal article" date="2012" name="BMC Genomics">
        <title>The genome of Pelobacter carbinolicus reveals surprising metabolic capabilities and physiological features.</title>
        <authorList>
            <person name="Aklujkar M."/>
            <person name="Haveman S.A."/>
            <person name="Didonato R.Jr."/>
            <person name="Chertkov O."/>
            <person name="Han C.S."/>
            <person name="Land M.L."/>
            <person name="Brown P."/>
            <person name="Lovley D.R."/>
        </authorList>
    </citation>
    <scope>NUCLEOTIDE SEQUENCE [LARGE SCALE GENOMIC DNA]</scope>
    <source>
        <strain evidence="10">DSM 2380 / NBRC 103641 / GraBd1</strain>
    </source>
</reference>
<dbReference type="OrthoDB" id="9810005at2"/>
<reference evidence="10" key="1">
    <citation type="submission" date="2005-10" db="EMBL/GenBank/DDBJ databases">
        <title>Complete sequence of Pelobacter carbinolicus DSM 2380.</title>
        <authorList>
            <person name="Copeland A."/>
            <person name="Lucas S."/>
            <person name="Lapidus A."/>
            <person name="Barry K."/>
            <person name="Detter J.C."/>
            <person name="Glavina T."/>
            <person name="Hammon N."/>
            <person name="Israni S."/>
            <person name="Pitluck S."/>
            <person name="Chertkov O."/>
            <person name="Schmutz J."/>
            <person name="Larimer F."/>
            <person name="Land M."/>
            <person name="Kyrpides N."/>
            <person name="Ivanova N."/>
            <person name="Richardson P."/>
        </authorList>
    </citation>
    <scope>NUCLEOTIDE SEQUENCE [LARGE SCALE GENOMIC DNA]</scope>
    <source>
        <strain evidence="10">DSM 2380 / NBRC 103641 / GraBd1</strain>
    </source>
</reference>
<evidence type="ECO:0000313" key="10">
    <source>
        <dbReference type="Proteomes" id="UP000002534"/>
    </source>
</evidence>
<accession>Q3A3W9</accession>
<dbReference type="InterPro" id="IPR015991">
    <property type="entry name" value="TatD/YcfH-like"/>
</dbReference>
<dbReference type="PANTHER" id="PTHR46124:SF2">
    <property type="entry name" value="D-AMINOACYL-TRNA DEACYLASE"/>
    <property type="match status" value="1"/>
</dbReference>
<dbReference type="HOGENOM" id="CLU_047239_0_0_7"/>
<protein>
    <submittedName>
        <fullName evidence="9">Magnesium-dependent deoxyribonuclease, TatD family, and radical SAM domain iron-sulfur oxidoreductase</fullName>
    </submittedName>
</protein>
<keyword evidence="10" id="KW-1185">Reference proteome</keyword>
<dbReference type="eggNOG" id="COG0535">
    <property type="taxonomic scope" value="Bacteria"/>
</dbReference>
<dbReference type="Pfam" id="PF04055">
    <property type="entry name" value="Radical_SAM"/>
    <property type="match status" value="1"/>
</dbReference>
<dbReference type="SFLD" id="SFLDG01111">
    <property type="entry name" value="Uncharacterised_Radical_SAM_Su"/>
    <property type="match status" value="1"/>
</dbReference>
<organism evidence="9 10">
    <name type="scientific">Syntrophotalea carbinolica (strain DSM 2380 / NBRC 103641 / GraBd1)</name>
    <name type="common">Pelobacter carbinolicus</name>
    <dbReference type="NCBI Taxonomy" id="338963"/>
    <lineage>
        <taxon>Bacteria</taxon>
        <taxon>Pseudomonadati</taxon>
        <taxon>Thermodesulfobacteriota</taxon>
        <taxon>Desulfuromonadia</taxon>
        <taxon>Desulfuromonadales</taxon>
        <taxon>Syntrophotaleaceae</taxon>
        <taxon>Syntrophotalea</taxon>
    </lineage>
</organism>
<dbReference type="Gene3D" id="3.20.20.140">
    <property type="entry name" value="Metal-dependent hydrolases"/>
    <property type="match status" value="1"/>
</dbReference>
<dbReference type="InterPro" id="IPR013785">
    <property type="entry name" value="Aldolase_TIM"/>
</dbReference>
<evidence type="ECO:0000256" key="3">
    <source>
        <dbReference type="ARBA" id="ARBA00022691"/>
    </source>
</evidence>
<dbReference type="GO" id="GO:0004536">
    <property type="term" value="F:DNA nuclease activity"/>
    <property type="evidence" value="ECO:0007669"/>
    <property type="project" value="InterPro"/>
</dbReference>
<dbReference type="GO" id="GO:0046872">
    <property type="term" value="F:metal ion binding"/>
    <property type="evidence" value="ECO:0007669"/>
    <property type="project" value="UniProtKB-KW"/>
</dbReference>
<dbReference type="SFLD" id="SFLDS00029">
    <property type="entry name" value="Radical_SAM"/>
    <property type="match status" value="1"/>
</dbReference>
<evidence type="ECO:0000256" key="5">
    <source>
        <dbReference type="ARBA" id="ARBA00022801"/>
    </source>
</evidence>
<dbReference type="InterPro" id="IPR023821">
    <property type="entry name" value="rSAM_TatD-assoc"/>
</dbReference>
<evidence type="ECO:0000256" key="4">
    <source>
        <dbReference type="ARBA" id="ARBA00022723"/>
    </source>
</evidence>
<evidence type="ECO:0000256" key="7">
    <source>
        <dbReference type="ARBA" id="ARBA00023014"/>
    </source>
</evidence>
<dbReference type="NCBIfam" id="TIGR04038">
    <property type="entry name" value="tatD_link_rSAM"/>
    <property type="match status" value="1"/>
</dbReference>